<name>A0A225VV27_9STRA</name>
<feature type="domain" description="WRKY19-like zinc finger" evidence="2">
    <location>
        <begin position="196"/>
        <end position="219"/>
    </location>
</feature>
<feature type="region of interest" description="Disordered" evidence="1">
    <location>
        <begin position="383"/>
        <end position="422"/>
    </location>
</feature>
<accession>A0A225VV27</accession>
<feature type="compositionally biased region" description="Acidic residues" evidence="1">
    <location>
        <begin position="384"/>
        <end position="394"/>
    </location>
</feature>
<dbReference type="EMBL" id="NBNE01002875">
    <property type="protein sequence ID" value="OWZ09205.1"/>
    <property type="molecule type" value="Genomic_DNA"/>
</dbReference>
<dbReference type="STRING" id="4795.A0A225VV27"/>
<keyword evidence="4" id="KW-1185">Reference proteome</keyword>
<sequence length="572" mass="61275">MRTNELLHEGSKPNVSLEDTSGNLFLFGNNAVTLASDGVVMPIATDWCSLTDEHFRDLKNELEVAVAANKPGERASQCLTSKNPLKTNCTRSTKTPTAREHKRCSPLGCQKFVQYQEICDQHSERICSRQGCGALAGSSQLCPVHSKRTRCSHPDCSKSASSKGVCSAHGGFKPCSHPGCAKHPVSKGLCHAHGGGRRCSQPDCLTYAISKGLCHAHGGGIRCSHPDCSNGYALPTVVGVAAHNRAARSPSKQKVYAVPTAVGLDVHNQGARATSNPKVYALPTAVGFGAHIQVVSSTFNQKKCAGNTAVRTAAHIHVIANVLYRIIGARHMKGTNELLHEGSKRSASLEDTSGNLFLFGNDAVTLASDGVVMPIAADFHDQVDTSEPEVDNPPDDGTQYMTSKTSLEANHTRSKKETTARKRKRCSHVGCQNFSQYQGRCGQHCGRICSHQGCGALAGSKRKRLDAPIPIARSLPNQRGYAAPMVDSNNAHVRVALNTSRDLVCVKPMVERNDVHIRDALSTPNQRVYALPTAVGFDVHNRVALAPSSQRVCAFCTAVVCAAHYRIALSAP</sequence>
<dbReference type="Proteomes" id="UP000198211">
    <property type="component" value="Unassembled WGS sequence"/>
</dbReference>
<protein>
    <recommendedName>
        <fullName evidence="2">WRKY19-like zinc finger domain-containing protein</fullName>
    </recommendedName>
</protein>
<dbReference type="OrthoDB" id="94245at2759"/>
<reference evidence="4" key="1">
    <citation type="submission" date="2017-03" db="EMBL/GenBank/DDBJ databases">
        <title>Phytopthora megakarya and P. palmivora, two closely related causual agents of cacao black pod achieved similar genome size and gene model numbers by different mechanisms.</title>
        <authorList>
            <person name="Ali S."/>
            <person name="Shao J."/>
            <person name="Larry D.J."/>
            <person name="Kronmiller B."/>
            <person name="Shen D."/>
            <person name="Strem M.D."/>
            <person name="Melnick R.L."/>
            <person name="Guiltinan M.J."/>
            <person name="Tyler B.M."/>
            <person name="Meinhardt L.W."/>
            <person name="Bailey B.A."/>
        </authorList>
    </citation>
    <scope>NUCLEOTIDE SEQUENCE [LARGE SCALE GENOMIC DNA]</scope>
    <source>
        <strain evidence="4">zdho120</strain>
    </source>
</reference>
<organism evidence="3 4">
    <name type="scientific">Phytophthora megakarya</name>
    <dbReference type="NCBI Taxonomy" id="4795"/>
    <lineage>
        <taxon>Eukaryota</taxon>
        <taxon>Sar</taxon>
        <taxon>Stramenopiles</taxon>
        <taxon>Oomycota</taxon>
        <taxon>Peronosporomycetes</taxon>
        <taxon>Peronosporales</taxon>
        <taxon>Peronosporaceae</taxon>
        <taxon>Phytophthora</taxon>
    </lineage>
</organism>
<dbReference type="PANTHER" id="PTHR31827">
    <property type="entry name" value="EMB|CAB89363.1"/>
    <property type="match status" value="1"/>
</dbReference>
<feature type="domain" description="WRKY19-like zinc finger" evidence="2">
    <location>
        <begin position="149"/>
        <end position="171"/>
    </location>
</feature>
<evidence type="ECO:0000256" key="1">
    <source>
        <dbReference type="SAM" id="MobiDB-lite"/>
    </source>
</evidence>
<dbReference type="AlphaFoldDB" id="A0A225VV27"/>
<dbReference type="PANTHER" id="PTHR31827:SF1">
    <property type="entry name" value="EMB|CAB89363.1"/>
    <property type="match status" value="1"/>
</dbReference>
<comment type="caution">
    <text evidence="3">The sequence shown here is derived from an EMBL/GenBank/DDBJ whole genome shotgun (WGS) entry which is preliminary data.</text>
</comment>
<dbReference type="Pfam" id="PF24906">
    <property type="entry name" value="Zf_WRKY19"/>
    <property type="match status" value="2"/>
</dbReference>
<feature type="compositionally biased region" description="Polar residues" evidence="1">
    <location>
        <begin position="399"/>
        <end position="409"/>
    </location>
</feature>
<evidence type="ECO:0000313" key="4">
    <source>
        <dbReference type="Proteomes" id="UP000198211"/>
    </source>
</evidence>
<dbReference type="InterPro" id="IPR056866">
    <property type="entry name" value="Znf_WRKY19"/>
</dbReference>
<evidence type="ECO:0000259" key="2">
    <source>
        <dbReference type="Pfam" id="PF24906"/>
    </source>
</evidence>
<proteinExistence type="predicted"/>
<evidence type="ECO:0000313" key="3">
    <source>
        <dbReference type="EMBL" id="OWZ09205.1"/>
    </source>
</evidence>
<gene>
    <name evidence="3" type="ORF">PHMEG_00018128</name>
</gene>